<dbReference type="AlphaFoldDB" id="A0A6V8KG07"/>
<evidence type="ECO:0008006" key="11">
    <source>
        <dbReference type="Google" id="ProtNLM"/>
    </source>
</evidence>
<evidence type="ECO:0000313" key="9">
    <source>
        <dbReference type="EMBL" id="GFJ79655.1"/>
    </source>
</evidence>
<feature type="transmembrane region" description="Helical" evidence="8">
    <location>
        <begin position="61"/>
        <end position="83"/>
    </location>
</feature>
<comment type="caution">
    <text evidence="9">The sequence shown here is derived from an EMBL/GenBank/DDBJ whole genome shotgun (WGS) entry which is preliminary data.</text>
</comment>
<protein>
    <recommendedName>
        <fullName evidence="11">QacE family quaternary ammonium compound efflux SMR transporter</fullName>
    </recommendedName>
</protein>
<accession>A0A6V8KG07</accession>
<dbReference type="InterPro" id="IPR000390">
    <property type="entry name" value="Small_drug/metabolite_transptr"/>
</dbReference>
<dbReference type="GO" id="GO:0005886">
    <property type="term" value="C:plasma membrane"/>
    <property type="evidence" value="ECO:0007669"/>
    <property type="project" value="UniProtKB-SubCell"/>
</dbReference>
<comment type="subcellular location">
    <subcellularLocation>
        <location evidence="1 7">Cell membrane</location>
        <topology evidence="1 7">Multi-pass membrane protein</topology>
    </subcellularLocation>
</comment>
<keyword evidence="4 7" id="KW-0812">Transmembrane</keyword>
<dbReference type="InterPro" id="IPR045324">
    <property type="entry name" value="Small_multidrug_res"/>
</dbReference>
<feature type="transmembrane region" description="Helical" evidence="8">
    <location>
        <begin position="89"/>
        <end position="108"/>
    </location>
</feature>
<sequence>MEAIMAYLLLGLAIGAEVLGTSLLKSTDGFSRLWPTVASLTAYAVSFFALAIAIQKGLQVGVGYAIWSGLGTTLIVIIGALFLSEPVTLVKVVGVALVIAGVVVLNLGGVH</sequence>
<dbReference type="Proteomes" id="UP000482800">
    <property type="component" value="Unassembled WGS sequence"/>
</dbReference>
<reference evidence="9 10" key="2">
    <citation type="submission" date="2020-03" db="EMBL/GenBank/DDBJ databases">
        <authorList>
            <person name="Ichikawa N."/>
            <person name="Kimura A."/>
            <person name="Kitahashi Y."/>
            <person name="Uohara A."/>
        </authorList>
    </citation>
    <scope>NUCLEOTIDE SEQUENCE [LARGE SCALE GENOMIC DNA]</scope>
    <source>
        <strain evidence="9 10">NBRC 108639</strain>
    </source>
</reference>
<evidence type="ECO:0000256" key="6">
    <source>
        <dbReference type="ARBA" id="ARBA00023136"/>
    </source>
</evidence>
<keyword evidence="3" id="KW-1003">Cell membrane</keyword>
<evidence type="ECO:0000313" key="10">
    <source>
        <dbReference type="Proteomes" id="UP000482800"/>
    </source>
</evidence>
<name>A0A6V8KG07_9ACTN</name>
<evidence type="ECO:0000256" key="3">
    <source>
        <dbReference type="ARBA" id="ARBA00022475"/>
    </source>
</evidence>
<evidence type="ECO:0000256" key="5">
    <source>
        <dbReference type="ARBA" id="ARBA00022989"/>
    </source>
</evidence>
<evidence type="ECO:0000256" key="1">
    <source>
        <dbReference type="ARBA" id="ARBA00004651"/>
    </source>
</evidence>
<evidence type="ECO:0000256" key="7">
    <source>
        <dbReference type="RuleBase" id="RU003942"/>
    </source>
</evidence>
<keyword evidence="5 8" id="KW-1133">Transmembrane helix</keyword>
<dbReference type="GO" id="GO:0022857">
    <property type="term" value="F:transmembrane transporter activity"/>
    <property type="evidence" value="ECO:0007669"/>
    <property type="project" value="InterPro"/>
</dbReference>
<dbReference type="FunFam" id="1.10.3730.20:FF:000001">
    <property type="entry name" value="Quaternary ammonium compound resistance transporter SugE"/>
    <property type="match status" value="1"/>
</dbReference>
<proteinExistence type="inferred from homology"/>
<dbReference type="Gene3D" id="1.10.3730.20">
    <property type="match status" value="1"/>
</dbReference>
<reference evidence="9 10" key="1">
    <citation type="submission" date="2020-03" db="EMBL/GenBank/DDBJ databases">
        <title>Whole genome shotgun sequence of Phytohabitans houttuyneae NBRC 108639.</title>
        <authorList>
            <person name="Komaki H."/>
            <person name="Tamura T."/>
        </authorList>
    </citation>
    <scope>NUCLEOTIDE SEQUENCE [LARGE SCALE GENOMIC DNA]</scope>
    <source>
        <strain evidence="9 10">NBRC 108639</strain>
    </source>
</reference>
<keyword evidence="2" id="KW-0813">Transport</keyword>
<dbReference type="InterPro" id="IPR037185">
    <property type="entry name" value="EmrE-like"/>
</dbReference>
<evidence type="ECO:0000256" key="4">
    <source>
        <dbReference type="ARBA" id="ARBA00022692"/>
    </source>
</evidence>
<keyword evidence="10" id="KW-1185">Reference proteome</keyword>
<dbReference type="PANTHER" id="PTHR30561">
    <property type="entry name" value="SMR FAMILY PROTON-DEPENDENT DRUG EFFLUX TRANSPORTER SUGE"/>
    <property type="match status" value="1"/>
</dbReference>
<organism evidence="9 10">
    <name type="scientific">Phytohabitans houttuyneae</name>
    <dbReference type="NCBI Taxonomy" id="1076126"/>
    <lineage>
        <taxon>Bacteria</taxon>
        <taxon>Bacillati</taxon>
        <taxon>Actinomycetota</taxon>
        <taxon>Actinomycetes</taxon>
        <taxon>Micromonosporales</taxon>
        <taxon>Micromonosporaceae</taxon>
    </lineage>
</organism>
<feature type="transmembrane region" description="Helical" evidence="8">
    <location>
        <begin position="36"/>
        <end position="54"/>
    </location>
</feature>
<evidence type="ECO:0000256" key="2">
    <source>
        <dbReference type="ARBA" id="ARBA00022448"/>
    </source>
</evidence>
<dbReference type="EMBL" id="BLPF01000001">
    <property type="protein sequence ID" value="GFJ79655.1"/>
    <property type="molecule type" value="Genomic_DNA"/>
</dbReference>
<dbReference type="SUPFAM" id="SSF103481">
    <property type="entry name" value="Multidrug resistance efflux transporter EmrE"/>
    <property type="match status" value="1"/>
</dbReference>
<evidence type="ECO:0000256" key="8">
    <source>
        <dbReference type="SAM" id="Phobius"/>
    </source>
</evidence>
<comment type="similarity">
    <text evidence="7">Belongs to the drug/metabolite transporter (DMT) superfamily. Small multidrug resistance (SMR) (TC 2.A.7.1) family.</text>
</comment>
<keyword evidence="6 8" id="KW-0472">Membrane</keyword>
<gene>
    <name evidence="9" type="ORF">Phou_038350</name>
</gene>
<dbReference type="Pfam" id="PF00893">
    <property type="entry name" value="Multi_Drug_Res"/>
    <property type="match status" value="1"/>
</dbReference>
<dbReference type="PANTHER" id="PTHR30561:SF1">
    <property type="entry name" value="MULTIDRUG TRANSPORTER EMRE"/>
    <property type="match status" value="1"/>
</dbReference>